<protein>
    <recommendedName>
        <fullName evidence="21">Nucleotide-binding oligomerization domain-containing protein 2</fullName>
    </recommendedName>
</protein>
<dbReference type="OrthoDB" id="120976at2759"/>
<comment type="caution">
    <text evidence="19">The sequence shown here is derived from an EMBL/GenBank/DDBJ whole genome shotgun (WGS) entry which is preliminary data.</text>
</comment>
<dbReference type="GO" id="GO:0005737">
    <property type="term" value="C:cytoplasm"/>
    <property type="evidence" value="ECO:0007669"/>
    <property type="project" value="UniProtKB-SubCell"/>
</dbReference>
<keyword evidence="11" id="KW-0832">Ubl conjugation</keyword>
<sequence length="984" mass="110821">MCAQQLVLRQRTELLGALCCGGTAEPLDCVLDLLLSWDVLIWEDYHNVQSISKPLCSRTRDLLDLVYTKGEESCSLLLAAFDQVLPEAQKAGLCFGKAHSKPRDIKKTPTSASEALLIDRPALVKKIRDHLDGVLDALVEAGCFTSQDFDEVLLPVYTSSQKVRKLLDQVRFRGEGAAKTLLQYLQHIDSKPQNVKEERQLWKECFDYQTKLRGSVKLQSQSLSTYVVTGRFSLENIYTDGLLEVVQKDREVTALGLQDVLGLLGTINEEADTILVSGEAGTGKSTLLQRLHLLWAQGTLSTDILLLFPFSCRKLNAEQRILSLKELLFLHCCWPDRGQDEIFQFILDHPHHSFTDEERHCCPTQQAPVHILLFNLLQGTLMKGVRKVITSRPHAVSPSLKQYLRKEVLVKGFSPVGIDQFVRKHHNDTNIATRVVEALKANTALLGLCHIPVFCWIISKCYKELLGCGEGSPQTVTDVYLMVLKHFLQKQVPQQHRTLGQIWLQQHIEMVRRLGQLALEGLETSCYLFTESDLQKCSITKQDIDLGFLIQCKDFSDHTDCKHYEFLHITMQCFFAALYIVLNKNGNYSVILNLFQSQSKQPALFNHTTCLVHCMKPVVDDYSVAETPNLQIISEFVAGLLSQRCRNLLVQSCPATLLEKKSKQVMKCLSKGLQKHFKSIPPPVKGEKKSMHAMPSFVWLIKCIYEMQESEIAKDAVAKLEVEHFKLIYCNIGPVECTALAYVLRYLQNPVGIQLDFNAVGDVGLEQLLPCLHICHSLYLRNNNISDEGIRKLVEKAVHWECFKKLALFNNNLTDDCTKYFAQLLKTKNNFLALRLGNNSITSQGAEQLAEGLRCNTSLKYLGLWGNKIRDKGAEALANALKESTSLIWLSLADNGVGSAGACALAELVKRSTTLEELWLNQNHVSRDGVEHLIEALKVNATIKEVWLRGNSLSAEEKELQEALDARVIMRVPRVHPCPHPCAR</sequence>
<keyword evidence="5" id="KW-0963">Cytoplasm</keyword>
<dbReference type="InterPro" id="IPR032675">
    <property type="entry name" value="LRR_dom_sf"/>
</dbReference>
<dbReference type="InterPro" id="IPR041075">
    <property type="entry name" value="NOD1/2_WH"/>
</dbReference>
<comment type="subcellular location">
    <subcellularLocation>
        <location evidence="1">Basolateral cell membrane</location>
    </subcellularLocation>
    <subcellularLocation>
        <location evidence="2">Cell membrane</location>
        <topology evidence="2">Lipid-anchor</topology>
    </subcellularLocation>
    <subcellularLocation>
        <location evidence="3">Cytoplasm</location>
    </subcellularLocation>
</comment>
<dbReference type="SUPFAM" id="SSF47986">
    <property type="entry name" value="DEATH domain"/>
    <property type="match status" value="2"/>
</dbReference>
<evidence type="ECO:0000256" key="13">
    <source>
        <dbReference type="ARBA" id="ARBA00023136"/>
    </source>
</evidence>
<dbReference type="InterPro" id="IPR007111">
    <property type="entry name" value="NACHT_NTPase"/>
</dbReference>
<keyword evidence="12" id="KW-0391">Immunity</keyword>
<feature type="domain" description="CARD" evidence="17">
    <location>
        <begin position="108"/>
        <end position="189"/>
    </location>
</feature>
<keyword evidence="10" id="KW-0067">ATP-binding</keyword>
<evidence type="ECO:0000256" key="16">
    <source>
        <dbReference type="ARBA" id="ARBA00038296"/>
    </source>
</evidence>
<dbReference type="Pfam" id="PF00619">
    <property type="entry name" value="CARD"/>
    <property type="match status" value="2"/>
</dbReference>
<keyword evidence="8" id="KW-0677">Repeat</keyword>
<evidence type="ECO:0000313" key="19">
    <source>
        <dbReference type="EMBL" id="KAG7315081.1"/>
    </source>
</evidence>
<dbReference type="Gene3D" id="3.80.10.10">
    <property type="entry name" value="Ribonuclease Inhibitor"/>
    <property type="match status" value="1"/>
</dbReference>
<dbReference type="Pfam" id="PF17779">
    <property type="entry name" value="WHD_NOD2"/>
    <property type="match status" value="1"/>
</dbReference>
<dbReference type="Proteomes" id="UP000824219">
    <property type="component" value="Linkage Group LG27"/>
</dbReference>
<keyword evidence="9" id="KW-0547">Nucleotide-binding</keyword>
<evidence type="ECO:0008006" key="21">
    <source>
        <dbReference type="Google" id="ProtNLM"/>
    </source>
</evidence>
<keyword evidence="13" id="KW-0472">Membrane</keyword>
<dbReference type="InterPro" id="IPR041267">
    <property type="entry name" value="NLRP_HD2"/>
</dbReference>
<dbReference type="SUPFAM" id="SSF52540">
    <property type="entry name" value="P-loop containing nucleoside triphosphate hydrolases"/>
    <property type="match status" value="1"/>
</dbReference>
<dbReference type="Gene3D" id="3.40.50.300">
    <property type="entry name" value="P-loop containing nucleotide triphosphate hydrolases"/>
    <property type="match status" value="1"/>
</dbReference>
<evidence type="ECO:0000256" key="4">
    <source>
        <dbReference type="ARBA" id="ARBA00022475"/>
    </source>
</evidence>
<evidence type="ECO:0000256" key="15">
    <source>
        <dbReference type="ARBA" id="ARBA00023288"/>
    </source>
</evidence>
<feature type="domain" description="NACHT" evidence="18">
    <location>
        <begin position="272"/>
        <end position="395"/>
    </location>
</feature>
<reference evidence="19 20" key="1">
    <citation type="submission" date="2021-06" db="EMBL/GenBank/DDBJ databases">
        <title>Chromosome-level genome assembly of the red-tail catfish (Hemibagrus wyckioides).</title>
        <authorList>
            <person name="Shao F."/>
        </authorList>
    </citation>
    <scope>NUCLEOTIDE SEQUENCE [LARGE SCALE GENOMIC DNA]</scope>
    <source>
        <strain evidence="19">EC202008001</strain>
        <tissue evidence="19">Blood</tissue>
    </source>
</reference>
<gene>
    <name evidence="19" type="ORF">KOW79_021169</name>
</gene>
<dbReference type="GO" id="GO:0042981">
    <property type="term" value="P:regulation of apoptotic process"/>
    <property type="evidence" value="ECO:0007669"/>
    <property type="project" value="InterPro"/>
</dbReference>
<comment type="similarity">
    <text evidence="16">Belongs to the NOD1-NOD2 family.</text>
</comment>
<evidence type="ECO:0000256" key="9">
    <source>
        <dbReference type="ARBA" id="ARBA00022741"/>
    </source>
</evidence>
<evidence type="ECO:0000256" key="3">
    <source>
        <dbReference type="ARBA" id="ARBA00004496"/>
    </source>
</evidence>
<keyword evidence="15" id="KW-0449">Lipoprotein</keyword>
<evidence type="ECO:0000256" key="1">
    <source>
        <dbReference type="ARBA" id="ARBA00004187"/>
    </source>
</evidence>
<dbReference type="PANTHER" id="PTHR24106">
    <property type="entry name" value="NACHT, LRR AND CARD DOMAINS-CONTAINING"/>
    <property type="match status" value="1"/>
</dbReference>
<evidence type="ECO:0000256" key="7">
    <source>
        <dbReference type="ARBA" id="ARBA00022614"/>
    </source>
</evidence>
<dbReference type="GO" id="GO:0045087">
    <property type="term" value="P:innate immune response"/>
    <property type="evidence" value="ECO:0007669"/>
    <property type="project" value="UniProtKB-KW"/>
</dbReference>
<evidence type="ECO:0000256" key="14">
    <source>
        <dbReference type="ARBA" id="ARBA00023139"/>
    </source>
</evidence>
<keyword evidence="20" id="KW-1185">Reference proteome</keyword>
<dbReference type="InterPro" id="IPR001611">
    <property type="entry name" value="Leu-rich_rpt"/>
</dbReference>
<evidence type="ECO:0000256" key="10">
    <source>
        <dbReference type="ARBA" id="ARBA00022840"/>
    </source>
</evidence>
<evidence type="ECO:0000256" key="12">
    <source>
        <dbReference type="ARBA" id="ARBA00022859"/>
    </source>
</evidence>
<accession>A0A9D3S8C8</accession>
<dbReference type="SMART" id="SM00114">
    <property type="entry name" value="CARD"/>
    <property type="match status" value="2"/>
</dbReference>
<organism evidence="19 20">
    <name type="scientific">Hemibagrus wyckioides</name>
    <dbReference type="NCBI Taxonomy" id="337641"/>
    <lineage>
        <taxon>Eukaryota</taxon>
        <taxon>Metazoa</taxon>
        <taxon>Chordata</taxon>
        <taxon>Craniata</taxon>
        <taxon>Vertebrata</taxon>
        <taxon>Euteleostomi</taxon>
        <taxon>Actinopterygii</taxon>
        <taxon>Neopterygii</taxon>
        <taxon>Teleostei</taxon>
        <taxon>Ostariophysi</taxon>
        <taxon>Siluriformes</taxon>
        <taxon>Bagridae</taxon>
        <taxon>Hemibagrus</taxon>
    </lineage>
</organism>
<keyword evidence="14" id="KW-0564">Palmitate</keyword>
<evidence type="ECO:0000256" key="5">
    <source>
        <dbReference type="ARBA" id="ARBA00022490"/>
    </source>
</evidence>
<feature type="domain" description="CARD" evidence="17">
    <location>
        <begin position="1"/>
        <end position="83"/>
    </location>
</feature>
<keyword evidence="4" id="KW-1003">Cell membrane</keyword>
<dbReference type="AlphaFoldDB" id="A0A9D3S8C8"/>
<dbReference type="Pfam" id="PF13516">
    <property type="entry name" value="LRR_6"/>
    <property type="match status" value="2"/>
</dbReference>
<dbReference type="PROSITE" id="PS50837">
    <property type="entry name" value="NACHT"/>
    <property type="match status" value="1"/>
</dbReference>
<evidence type="ECO:0000259" key="18">
    <source>
        <dbReference type="PROSITE" id="PS50837"/>
    </source>
</evidence>
<proteinExistence type="inferred from homology"/>
<evidence type="ECO:0000256" key="11">
    <source>
        <dbReference type="ARBA" id="ARBA00022843"/>
    </source>
</evidence>
<dbReference type="GO" id="GO:0016323">
    <property type="term" value="C:basolateral plasma membrane"/>
    <property type="evidence" value="ECO:0007669"/>
    <property type="project" value="UniProtKB-SubCell"/>
</dbReference>
<dbReference type="GO" id="GO:0005524">
    <property type="term" value="F:ATP binding"/>
    <property type="evidence" value="ECO:0007669"/>
    <property type="project" value="UniProtKB-KW"/>
</dbReference>
<dbReference type="InterPro" id="IPR011029">
    <property type="entry name" value="DEATH-like_dom_sf"/>
</dbReference>
<dbReference type="PROSITE" id="PS50209">
    <property type="entry name" value="CARD"/>
    <property type="match status" value="2"/>
</dbReference>
<evidence type="ECO:0000259" key="17">
    <source>
        <dbReference type="PROSITE" id="PS50209"/>
    </source>
</evidence>
<dbReference type="InterPro" id="IPR001315">
    <property type="entry name" value="CARD"/>
</dbReference>
<evidence type="ECO:0000256" key="6">
    <source>
        <dbReference type="ARBA" id="ARBA00022588"/>
    </source>
</evidence>
<dbReference type="Pfam" id="PF05729">
    <property type="entry name" value="NACHT"/>
    <property type="match status" value="1"/>
</dbReference>
<dbReference type="InterPro" id="IPR027417">
    <property type="entry name" value="P-loop_NTPase"/>
</dbReference>
<evidence type="ECO:0000256" key="8">
    <source>
        <dbReference type="ARBA" id="ARBA00022737"/>
    </source>
</evidence>
<evidence type="ECO:0000256" key="2">
    <source>
        <dbReference type="ARBA" id="ARBA00004193"/>
    </source>
</evidence>
<name>A0A9D3S8C8_9TELE</name>
<dbReference type="Pfam" id="PF17776">
    <property type="entry name" value="NLRC4_HD2"/>
    <property type="match status" value="1"/>
</dbReference>
<evidence type="ECO:0000313" key="20">
    <source>
        <dbReference type="Proteomes" id="UP000824219"/>
    </source>
</evidence>
<dbReference type="InterPro" id="IPR051261">
    <property type="entry name" value="NLR"/>
</dbReference>
<keyword evidence="6" id="KW-0399">Innate immunity</keyword>
<dbReference type="EMBL" id="JAHKSW010000027">
    <property type="protein sequence ID" value="KAG7315081.1"/>
    <property type="molecule type" value="Genomic_DNA"/>
</dbReference>
<dbReference type="Gene3D" id="1.10.533.10">
    <property type="entry name" value="Death Domain, Fas"/>
    <property type="match status" value="2"/>
</dbReference>
<dbReference type="SMART" id="SM00368">
    <property type="entry name" value="LRR_RI"/>
    <property type="match status" value="7"/>
</dbReference>
<dbReference type="SUPFAM" id="SSF52047">
    <property type="entry name" value="RNI-like"/>
    <property type="match status" value="1"/>
</dbReference>
<keyword evidence="7" id="KW-0433">Leucine-rich repeat</keyword>